<evidence type="ECO:0000313" key="2">
    <source>
        <dbReference type="EMBL" id="MDQ0205420.1"/>
    </source>
</evidence>
<keyword evidence="3" id="KW-1185">Reference proteome</keyword>
<name>A0ABT9YC43_9BACI</name>
<protein>
    <submittedName>
        <fullName evidence="2">Uncharacterized protein</fullName>
    </submittedName>
</protein>
<sequence>MRENEGRVRGKPERCAKMKVERAEILEMRENERQVRKNPELRINDENHEQQITQKTTRHKKAGAKTRPAPISYLQNLHIVFS</sequence>
<evidence type="ECO:0000256" key="1">
    <source>
        <dbReference type="SAM" id="MobiDB-lite"/>
    </source>
</evidence>
<dbReference type="EMBL" id="JAUSUA010000001">
    <property type="protein sequence ID" value="MDQ0205420.1"/>
    <property type="molecule type" value="Genomic_DNA"/>
</dbReference>
<organism evidence="2 3">
    <name type="scientific">Alkalicoccobacillus murimartini</name>
    <dbReference type="NCBI Taxonomy" id="171685"/>
    <lineage>
        <taxon>Bacteria</taxon>
        <taxon>Bacillati</taxon>
        <taxon>Bacillota</taxon>
        <taxon>Bacilli</taxon>
        <taxon>Bacillales</taxon>
        <taxon>Bacillaceae</taxon>
        <taxon>Alkalicoccobacillus</taxon>
    </lineage>
</organism>
<feature type="compositionally biased region" description="Basic and acidic residues" evidence="1">
    <location>
        <begin position="31"/>
        <end position="49"/>
    </location>
</feature>
<evidence type="ECO:0000313" key="3">
    <source>
        <dbReference type="Proteomes" id="UP001225034"/>
    </source>
</evidence>
<proteinExistence type="predicted"/>
<accession>A0ABT9YC43</accession>
<gene>
    <name evidence="2" type="ORF">J2S05_000194</name>
</gene>
<dbReference type="Proteomes" id="UP001225034">
    <property type="component" value="Unassembled WGS sequence"/>
</dbReference>
<reference evidence="2 3" key="1">
    <citation type="submission" date="2023-07" db="EMBL/GenBank/DDBJ databases">
        <title>Genomic Encyclopedia of Type Strains, Phase IV (KMG-IV): sequencing the most valuable type-strain genomes for metagenomic binning, comparative biology and taxonomic classification.</title>
        <authorList>
            <person name="Goeker M."/>
        </authorList>
    </citation>
    <scope>NUCLEOTIDE SEQUENCE [LARGE SCALE GENOMIC DNA]</scope>
    <source>
        <strain evidence="2 3">DSM 19154</strain>
    </source>
</reference>
<comment type="caution">
    <text evidence="2">The sequence shown here is derived from an EMBL/GenBank/DDBJ whole genome shotgun (WGS) entry which is preliminary data.</text>
</comment>
<feature type="region of interest" description="Disordered" evidence="1">
    <location>
        <begin position="31"/>
        <end position="69"/>
    </location>
</feature>